<dbReference type="PANTHER" id="PTHR43617">
    <property type="entry name" value="L-AMINO ACID N-ACETYLTRANSFERASE"/>
    <property type="match status" value="1"/>
</dbReference>
<proteinExistence type="predicted"/>
<dbReference type="InterPro" id="IPR050276">
    <property type="entry name" value="MshD_Acetyltransferase"/>
</dbReference>
<keyword evidence="1" id="KW-0808">Transferase</keyword>
<dbReference type="Proteomes" id="UP000465846">
    <property type="component" value="Chromosome"/>
</dbReference>
<accession>A0A6C0UK32</accession>
<reference evidence="1 2" key="1">
    <citation type="submission" date="2020-02" db="EMBL/GenBank/DDBJ databases">
        <title>Whole genome sequence of Halogeometricum borinquense strain wsp4.</title>
        <authorList>
            <person name="Verma D.K."/>
            <person name="Gopal K."/>
            <person name="Prasad E.S."/>
        </authorList>
    </citation>
    <scope>NUCLEOTIDE SEQUENCE [LARGE SCALE GENOMIC DNA]</scope>
    <source>
        <strain evidence="2">wsp4</strain>
    </source>
</reference>
<dbReference type="GO" id="GO:0016747">
    <property type="term" value="F:acyltransferase activity, transferring groups other than amino-acyl groups"/>
    <property type="evidence" value="ECO:0007669"/>
    <property type="project" value="InterPro"/>
</dbReference>
<dbReference type="EMBL" id="CP048739">
    <property type="protein sequence ID" value="QIB75805.1"/>
    <property type="molecule type" value="Genomic_DNA"/>
</dbReference>
<dbReference type="Gene3D" id="3.40.630.30">
    <property type="match status" value="1"/>
</dbReference>
<gene>
    <name evidence="1" type="ORF">G3I44_16885</name>
</gene>
<evidence type="ECO:0000313" key="1">
    <source>
        <dbReference type="EMBL" id="QIB75805.1"/>
    </source>
</evidence>
<sequence length="164" mass="18391">MDVEIRAAAPTDVASIRDVAKRAWKAAHEPIVGSDAMESFLSEYYDAESFQARIDCDETILDVAVEDGTVVGYILASPNADDETTFDLSSIYVTPMRWGDGIGQQLLDHVERRVREHGGERIQLGVMAENDRAVRFYEAADYRQDGEFYDERLGVPGYTYVKTV</sequence>
<dbReference type="SUPFAM" id="SSF55729">
    <property type="entry name" value="Acyl-CoA N-acyltransferases (Nat)"/>
    <property type="match status" value="1"/>
</dbReference>
<dbReference type="CDD" id="cd04301">
    <property type="entry name" value="NAT_SF"/>
    <property type="match status" value="1"/>
</dbReference>
<dbReference type="InterPro" id="IPR016181">
    <property type="entry name" value="Acyl_CoA_acyltransferase"/>
</dbReference>
<dbReference type="Pfam" id="PF00583">
    <property type="entry name" value="Acetyltransf_1"/>
    <property type="match status" value="1"/>
</dbReference>
<organism evidence="1 2">
    <name type="scientific">Halogeometricum borinquense</name>
    <dbReference type="NCBI Taxonomy" id="60847"/>
    <lineage>
        <taxon>Archaea</taxon>
        <taxon>Methanobacteriati</taxon>
        <taxon>Methanobacteriota</taxon>
        <taxon>Stenosarchaea group</taxon>
        <taxon>Halobacteria</taxon>
        <taxon>Halobacteriales</taxon>
        <taxon>Haloferacaceae</taxon>
        <taxon>Halogeometricum</taxon>
    </lineage>
</organism>
<protein>
    <submittedName>
        <fullName evidence="1">GNAT family N-acetyltransferase</fullName>
    </submittedName>
</protein>
<dbReference type="GeneID" id="44081112"/>
<dbReference type="RefSeq" id="WP_163487540.1">
    <property type="nucleotide sequence ID" value="NZ_CP048739.1"/>
</dbReference>
<name>A0A6C0UK32_9EURY</name>
<dbReference type="AlphaFoldDB" id="A0A6C0UK32"/>
<dbReference type="PROSITE" id="PS51186">
    <property type="entry name" value="GNAT"/>
    <property type="match status" value="1"/>
</dbReference>
<evidence type="ECO:0000313" key="2">
    <source>
        <dbReference type="Proteomes" id="UP000465846"/>
    </source>
</evidence>
<dbReference type="InterPro" id="IPR000182">
    <property type="entry name" value="GNAT_dom"/>
</dbReference>